<protein>
    <submittedName>
        <fullName evidence="2">Uncharacterized protein</fullName>
    </submittedName>
</protein>
<dbReference type="SUPFAM" id="SSF52058">
    <property type="entry name" value="L domain-like"/>
    <property type="match status" value="2"/>
</dbReference>
<accession>A0AA39VLY1</accession>
<proteinExistence type="predicted"/>
<evidence type="ECO:0000256" key="1">
    <source>
        <dbReference type="ARBA" id="ARBA00022821"/>
    </source>
</evidence>
<dbReference type="InterPro" id="IPR032675">
    <property type="entry name" value="LRR_dom_sf"/>
</dbReference>
<reference evidence="2" key="2">
    <citation type="submission" date="2023-06" db="EMBL/GenBank/DDBJ databases">
        <authorList>
            <person name="Swenson N.G."/>
            <person name="Wegrzyn J.L."/>
            <person name="Mcevoy S.L."/>
        </authorList>
    </citation>
    <scope>NUCLEOTIDE SEQUENCE</scope>
    <source>
        <strain evidence="2">NS2018</strain>
        <tissue evidence="2">Leaf</tissue>
    </source>
</reference>
<evidence type="ECO:0000313" key="3">
    <source>
        <dbReference type="Proteomes" id="UP001168877"/>
    </source>
</evidence>
<dbReference type="PANTHER" id="PTHR36766:SF40">
    <property type="entry name" value="DISEASE RESISTANCE PROTEIN RGA3"/>
    <property type="match status" value="1"/>
</dbReference>
<reference evidence="2" key="1">
    <citation type="journal article" date="2022" name="Plant J.">
        <title>Strategies of tolerance reflected in two North American maple genomes.</title>
        <authorList>
            <person name="McEvoy S.L."/>
            <person name="Sezen U.U."/>
            <person name="Trouern-Trend A."/>
            <person name="McMahon S.M."/>
            <person name="Schaberg P.G."/>
            <person name="Yang J."/>
            <person name="Wegrzyn J.L."/>
            <person name="Swenson N.G."/>
        </authorList>
    </citation>
    <scope>NUCLEOTIDE SEQUENCE</scope>
    <source>
        <strain evidence="2">NS2018</strain>
    </source>
</reference>
<dbReference type="Proteomes" id="UP001168877">
    <property type="component" value="Unassembled WGS sequence"/>
</dbReference>
<keyword evidence="1" id="KW-0611">Plant defense</keyword>
<comment type="caution">
    <text evidence="2">The sequence shown here is derived from an EMBL/GenBank/DDBJ whole genome shotgun (WGS) entry which is preliminary data.</text>
</comment>
<dbReference type="EMBL" id="JAUESC010000381">
    <property type="protein sequence ID" value="KAK0591009.1"/>
    <property type="molecule type" value="Genomic_DNA"/>
</dbReference>
<dbReference type="AlphaFoldDB" id="A0AA39VLY1"/>
<gene>
    <name evidence="2" type="ORF">LWI29_034365</name>
</gene>
<keyword evidence="3" id="KW-1185">Reference proteome</keyword>
<name>A0AA39VLY1_ACESA</name>
<organism evidence="2 3">
    <name type="scientific">Acer saccharum</name>
    <name type="common">Sugar maple</name>
    <dbReference type="NCBI Taxonomy" id="4024"/>
    <lineage>
        <taxon>Eukaryota</taxon>
        <taxon>Viridiplantae</taxon>
        <taxon>Streptophyta</taxon>
        <taxon>Embryophyta</taxon>
        <taxon>Tracheophyta</taxon>
        <taxon>Spermatophyta</taxon>
        <taxon>Magnoliopsida</taxon>
        <taxon>eudicotyledons</taxon>
        <taxon>Gunneridae</taxon>
        <taxon>Pentapetalae</taxon>
        <taxon>rosids</taxon>
        <taxon>malvids</taxon>
        <taxon>Sapindales</taxon>
        <taxon>Sapindaceae</taxon>
        <taxon>Hippocastanoideae</taxon>
        <taxon>Acereae</taxon>
        <taxon>Acer</taxon>
    </lineage>
</organism>
<dbReference type="Gene3D" id="3.80.10.10">
    <property type="entry name" value="Ribonuclease Inhibitor"/>
    <property type="match status" value="2"/>
</dbReference>
<evidence type="ECO:0000313" key="2">
    <source>
        <dbReference type="EMBL" id="KAK0591009.1"/>
    </source>
</evidence>
<dbReference type="PANTHER" id="PTHR36766">
    <property type="entry name" value="PLANT BROAD-SPECTRUM MILDEW RESISTANCE PROTEIN RPW8"/>
    <property type="match status" value="1"/>
</dbReference>
<dbReference type="GO" id="GO:0006952">
    <property type="term" value="P:defense response"/>
    <property type="evidence" value="ECO:0007669"/>
    <property type="project" value="UniProtKB-KW"/>
</dbReference>
<sequence>MSPIRLSSLLELNIPECNEVMLSGLSSLTTLKIRKCFPIDEGCSQLMSLAIPDLVSLKYLQIESWPNLVSFRETGFGSMRRHLILKDCPALKALPKDIMIDCCESNSCLLEELEIEGCCSLEFFPKGKLSSTLKRLTIQYCENLRSIPEGVMQDDNNSCLLEELEIEGCRSLEFFPKGKLSTTLKRLTIQYCENLRSLPEGVMRDDNNNYKSQLEILKIVGCPSLQCSTSGKLPYGLKIGKISGCSSLEPLIETMIEDGELLKYIEISHCETLEILPEFRNSLSHLTEITIIGCPFLKYLPKTGLPMSLQVLMICDCPRLVSLGGLPPNLTALEIWNCMNLNPISEWKLHGLTSLIDFSISGECFRDIISFPDDEYLLPGNLISLCISKLENLETLTRGLNNLTLLQELEIIRCHKLRSLPSEGLPSSLGRLRISDCPLLRKECFKWKGHIPCVDQSLFSFNQLQNGSDLFEGFLSKKLGEHTLLGIISDNGFSLATSQNLCPFLLMKSSRPKQALDLEAMEKNTS</sequence>